<dbReference type="InterPro" id="IPR036390">
    <property type="entry name" value="WH_DNA-bd_sf"/>
</dbReference>
<proteinExistence type="predicted"/>
<dbReference type="RefSeq" id="WP_062260870.1">
    <property type="nucleotide sequence ID" value="NZ_LT158599.1"/>
</dbReference>
<sequence>MDEGHGADRRLQTLPPEVEESLCRCGGIAGLTERLPENEVLSRQSAVFRTLADPLRLKILAMLFVQPLCVCVIKAVLDIADSRLSYHLGVLKKEGLIAGEAQGNWIIYRLTADGETWAQRLADGTADKLGERQ</sequence>
<keyword evidence="1" id="KW-0805">Transcription regulation</keyword>
<dbReference type="InterPro" id="IPR036388">
    <property type="entry name" value="WH-like_DNA-bd_sf"/>
</dbReference>
<dbReference type="GO" id="GO:0003677">
    <property type="term" value="F:DNA binding"/>
    <property type="evidence" value="ECO:0007669"/>
    <property type="project" value="UniProtKB-KW"/>
</dbReference>
<dbReference type="PRINTS" id="PR00778">
    <property type="entry name" value="HTHARSR"/>
</dbReference>
<keyword evidence="3" id="KW-0804">Transcription</keyword>
<protein>
    <submittedName>
        <fullName evidence="5">Regulatory protein, ArsR</fullName>
    </submittedName>
</protein>
<dbReference type="KEGG" id="mema:MMAB1_0011"/>
<dbReference type="Proteomes" id="UP000069850">
    <property type="component" value="Chromosome 1"/>
</dbReference>
<dbReference type="SMART" id="SM00418">
    <property type="entry name" value="HTH_ARSR"/>
    <property type="match status" value="1"/>
</dbReference>
<name>A0A0X3BGI8_9EURY</name>
<accession>A0A0X3BGI8</accession>
<evidence type="ECO:0000256" key="3">
    <source>
        <dbReference type="ARBA" id="ARBA00023163"/>
    </source>
</evidence>
<evidence type="ECO:0000313" key="6">
    <source>
        <dbReference type="Proteomes" id="UP000069850"/>
    </source>
</evidence>
<evidence type="ECO:0000256" key="1">
    <source>
        <dbReference type="ARBA" id="ARBA00023015"/>
    </source>
</evidence>
<evidence type="ECO:0000256" key="2">
    <source>
        <dbReference type="ARBA" id="ARBA00023125"/>
    </source>
</evidence>
<dbReference type="AlphaFoldDB" id="A0A0X3BGI8"/>
<dbReference type="EMBL" id="LT158599">
    <property type="protein sequence ID" value="CVK31228.1"/>
    <property type="molecule type" value="Genomic_DNA"/>
</dbReference>
<keyword evidence="2" id="KW-0238">DNA-binding</keyword>
<dbReference type="InterPro" id="IPR001845">
    <property type="entry name" value="HTH_ArsR_DNA-bd_dom"/>
</dbReference>
<evidence type="ECO:0000313" key="5">
    <source>
        <dbReference type="EMBL" id="CVK31228.1"/>
    </source>
</evidence>
<dbReference type="NCBIfam" id="NF033788">
    <property type="entry name" value="HTH_metalloreg"/>
    <property type="match status" value="1"/>
</dbReference>
<dbReference type="InterPro" id="IPR051011">
    <property type="entry name" value="Metal_resp_trans_reg"/>
</dbReference>
<dbReference type="CDD" id="cd00090">
    <property type="entry name" value="HTH_ARSR"/>
    <property type="match status" value="1"/>
</dbReference>
<dbReference type="Gene3D" id="1.10.10.10">
    <property type="entry name" value="Winged helix-like DNA-binding domain superfamily/Winged helix DNA-binding domain"/>
    <property type="match status" value="1"/>
</dbReference>
<dbReference type="Pfam" id="PF01022">
    <property type="entry name" value="HTH_5"/>
    <property type="match status" value="1"/>
</dbReference>
<dbReference type="PANTHER" id="PTHR43132">
    <property type="entry name" value="ARSENICAL RESISTANCE OPERON REPRESSOR ARSR-RELATED"/>
    <property type="match status" value="1"/>
</dbReference>
<organism evidence="5 6">
    <name type="scientific">Methanoculleus bourgensis</name>
    <dbReference type="NCBI Taxonomy" id="83986"/>
    <lineage>
        <taxon>Archaea</taxon>
        <taxon>Methanobacteriati</taxon>
        <taxon>Methanobacteriota</taxon>
        <taxon>Stenosarchaea group</taxon>
        <taxon>Methanomicrobia</taxon>
        <taxon>Methanomicrobiales</taxon>
        <taxon>Methanomicrobiaceae</taxon>
        <taxon>Methanoculleus</taxon>
    </lineage>
</organism>
<dbReference type="PANTHER" id="PTHR43132:SF2">
    <property type="entry name" value="ARSENICAL RESISTANCE OPERON REPRESSOR ARSR-RELATED"/>
    <property type="match status" value="1"/>
</dbReference>
<dbReference type="GeneID" id="27136167"/>
<gene>
    <name evidence="5" type="primary">arsR</name>
    <name evidence="5" type="ORF">MMAB1_0011</name>
</gene>
<feature type="domain" description="HTH arsR-type" evidence="4">
    <location>
        <begin position="36"/>
        <end position="133"/>
    </location>
</feature>
<dbReference type="GO" id="GO:0003700">
    <property type="term" value="F:DNA-binding transcription factor activity"/>
    <property type="evidence" value="ECO:0007669"/>
    <property type="project" value="InterPro"/>
</dbReference>
<dbReference type="InterPro" id="IPR011991">
    <property type="entry name" value="ArsR-like_HTH"/>
</dbReference>
<evidence type="ECO:0000259" key="4">
    <source>
        <dbReference type="PROSITE" id="PS50987"/>
    </source>
</evidence>
<reference evidence="5 6" key="1">
    <citation type="submission" date="2016-01" db="EMBL/GenBank/DDBJ databases">
        <authorList>
            <person name="Manzoor S."/>
        </authorList>
    </citation>
    <scope>NUCLEOTIDE SEQUENCE [LARGE SCALE GENOMIC DNA]</scope>
    <source>
        <strain evidence="5">Methanoculleus sp MAB1</strain>
    </source>
</reference>
<dbReference type="PROSITE" id="PS50987">
    <property type="entry name" value="HTH_ARSR_2"/>
    <property type="match status" value="1"/>
</dbReference>
<dbReference type="SUPFAM" id="SSF46785">
    <property type="entry name" value="Winged helix' DNA-binding domain"/>
    <property type="match status" value="1"/>
</dbReference>
<dbReference type="OrthoDB" id="46231at2157"/>